<reference evidence="7 8" key="1">
    <citation type="journal article" date="2023" name="ISME J.">
        <title>Cultivation and genomic characterization of novel and ubiquitous marine nitrite-oxidizing bacteria from the Nitrospirales.</title>
        <authorList>
            <person name="Mueller A.J."/>
            <person name="Daebeler A."/>
            <person name="Herbold C.W."/>
            <person name="Kirkegaard R.H."/>
            <person name="Daims H."/>
        </authorList>
    </citation>
    <scope>NUCLEOTIDE SEQUENCE [LARGE SCALE GENOMIC DNA]</scope>
    <source>
        <strain evidence="7 8">EB</strain>
    </source>
</reference>
<keyword evidence="5" id="KW-0472">Membrane</keyword>
<gene>
    <name evidence="7" type="ORF">PPG34_12910</name>
</gene>
<comment type="caution">
    <text evidence="7">The sequence shown here is derived from an EMBL/GenBank/DDBJ whole genome shotgun (WGS) entry which is preliminary data.</text>
</comment>
<keyword evidence="8" id="KW-1185">Reference proteome</keyword>
<dbReference type="InterPro" id="IPR029044">
    <property type="entry name" value="Nucleotide-diphossugar_trans"/>
</dbReference>
<feature type="domain" description="Glycosyltransferase 2-like" evidence="6">
    <location>
        <begin position="7"/>
        <end position="139"/>
    </location>
</feature>
<keyword evidence="2" id="KW-1003">Cell membrane</keyword>
<evidence type="ECO:0000259" key="6">
    <source>
        <dbReference type="Pfam" id="PF00535"/>
    </source>
</evidence>
<dbReference type="InterPro" id="IPR001173">
    <property type="entry name" value="Glyco_trans_2-like"/>
</dbReference>
<sequence>MAASIAIIIPTLNEERVLPRTLQHLVPHQFNEVIVVDGGSLDRTMSVLTHHLTELNMVEIQVIETDRGRAKQMNAGAAAARSDILLFLHADTQLPDGCRSDIERVMSNPACVGGRFDVQFEKDRGWAWLISRMMNLRSRWSGIATGDQAIFVRREIFNYMDGYANIPLMEDIEFTKRLKQFGHVATLHAKVTTSFRRWEQRGALPTIIHMWTLRLLYWMGFNPHTLQQFYATIR</sequence>
<dbReference type="Proteomes" id="UP001250932">
    <property type="component" value="Unassembled WGS sequence"/>
</dbReference>
<evidence type="ECO:0000256" key="3">
    <source>
        <dbReference type="ARBA" id="ARBA00022676"/>
    </source>
</evidence>
<evidence type="ECO:0000256" key="4">
    <source>
        <dbReference type="ARBA" id="ARBA00022679"/>
    </source>
</evidence>
<dbReference type="InterPro" id="IPR026461">
    <property type="entry name" value="Trfase_2_rSAM/seldom_assoc"/>
</dbReference>
<organism evidence="7 8">
    <name type="scientific">Candidatus Nitronereus thalassa</name>
    <dbReference type="NCBI Taxonomy" id="3020898"/>
    <lineage>
        <taxon>Bacteria</taxon>
        <taxon>Pseudomonadati</taxon>
        <taxon>Nitrospirota</taxon>
        <taxon>Nitrospiria</taxon>
        <taxon>Nitrospirales</taxon>
        <taxon>Nitrospiraceae</taxon>
        <taxon>Candidatus Nitronereus</taxon>
    </lineage>
</organism>
<dbReference type="PANTHER" id="PTHR43646:SF2">
    <property type="entry name" value="GLYCOSYLTRANSFERASE 2-LIKE DOMAIN-CONTAINING PROTEIN"/>
    <property type="match status" value="1"/>
</dbReference>
<dbReference type="EMBL" id="JAQOUE010000001">
    <property type="protein sequence ID" value="MDT7043254.1"/>
    <property type="molecule type" value="Genomic_DNA"/>
</dbReference>
<accession>A0ABU3KAF4</accession>
<dbReference type="PANTHER" id="PTHR43646">
    <property type="entry name" value="GLYCOSYLTRANSFERASE"/>
    <property type="match status" value="1"/>
</dbReference>
<keyword evidence="4" id="KW-0808">Transferase</keyword>
<dbReference type="RefSeq" id="WP_313833787.1">
    <property type="nucleotide sequence ID" value="NZ_JAQOUE010000001.1"/>
</dbReference>
<dbReference type="SUPFAM" id="SSF53448">
    <property type="entry name" value="Nucleotide-diphospho-sugar transferases"/>
    <property type="match status" value="1"/>
</dbReference>
<dbReference type="Pfam" id="PF00535">
    <property type="entry name" value="Glycos_transf_2"/>
    <property type="match status" value="1"/>
</dbReference>
<evidence type="ECO:0000256" key="2">
    <source>
        <dbReference type="ARBA" id="ARBA00022475"/>
    </source>
</evidence>
<proteinExistence type="predicted"/>
<comment type="subcellular location">
    <subcellularLocation>
        <location evidence="1">Cell membrane</location>
    </subcellularLocation>
</comment>
<evidence type="ECO:0000256" key="5">
    <source>
        <dbReference type="ARBA" id="ARBA00023136"/>
    </source>
</evidence>
<evidence type="ECO:0000313" key="7">
    <source>
        <dbReference type="EMBL" id="MDT7043254.1"/>
    </source>
</evidence>
<keyword evidence="3" id="KW-0328">Glycosyltransferase</keyword>
<name>A0ABU3KAF4_9BACT</name>
<dbReference type="NCBIfam" id="TIGR04283">
    <property type="entry name" value="glyco_like_mftF"/>
    <property type="match status" value="1"/>
</dbReference>
<dbReference type="CDD" id="cd02522">
    <property type="entry name" value="GT_2_like_a"/>
    <property type="match status" value="1"/>
</dbReference>
<evidence type="ECO:0000256" key="1">
    <source>
        <dbReference type="ARBA" id="ARBA00004236"/>
    </source>
</evidence>
<protein>
    <submittedName>
        <fullName evidence="7">TIGR04283 family arsenosugar biosynthesis glycosyltransferase</fullName>
    </submittedName>
</protein>
<evidence type="ECO:0000313" key="8">
    <source>
        <dbReference type="Proteomes" id="UP001250932"/>
    </source>
</evidence>
<dbReference type="Gene3D" id="3.90.550.10">
    <property type="entry name" value="Spore Coat Polysaccharide Biosynthesis Protein SpsA, Chain A"/>
    <property type="match status" value="1"/>
</dbReference>